<keyword evidence="9 10" id="KW-0961">Cell wall biogenesis/degradation</keyword>
<comment type="caution">
    <text evidence="15">The sequence shown here is derived from an EMBL/GenBank/DDBJ whole genome shotgun (WGS) entry which is preliminary data.</text>
</comment>
<keyword evidence="6 10" id="KW-0133">Cell shape</keyword>
<comment type="catalytic activity">
    <reaction evidence="10 11">
        <text>D-alanyl-D-alanine + UDP-N-acetyl-alpha-D-muramoyl-L-alanyl-gamma-D-glutamyl-meso-2,6-diaminopimelate + ATP = UDP-N-acetyl-alpha-D-muramoyl-L-alanyl-gamma-D-glutamyl-meso-2,6-diaminopimeloyl-D-alanyl-D-alanine + ADP + phosphate + H(+)</text>
        <dbReference type="Rhea" id="RHEA:28374"/>
        <dbReference type="ChEBI" id="CHEBI:15378"/>
        <dbReference type="ChEBI" id="CHEBI:30616"/>
        <dbReference type="ChEBI" id="CHEBI:43474"/>
        <dbReference type="ChEBI" id="CHEBI:57822"/>
        <dbReference type="ChEBI" id="CHEBI:61386"/>
        <dbReference type="ChEBI" id="CHEBI:83905"/>
        <dbReference type="ChEBI" id="CHEBI:456216"/>
        <dbReference type="EC" id="6.3.2.10"/>
    </reaction>
</comment>
<feature type="domain" description="Mur ligase central" evidence="14">
    <location>
        <begin position="96"/>
        <end position="275"/>
    </location>
</feature>
<comment type="pathway">
    <text evidence="10 11">Cell wall biogenesis; peptidoglycan biosynthesis.</text>
</comment>
<feature type="domain" description="Mur ligase N-terminal catalytic" evidence="12">
    <location>
        <begin position="16"/>
        <end position="60"/>
    </location>
</feature>
<dbReference type="NCBIfam" id="TIGR01143">
    <property type="entry name" value="murF"/>
    <property type="match status" value="1"/>
</dbReference>
<reference evidence="15 16" key="1">
    <citation type="submission" date="2022-05" db="EMBL/GenBank/DDBJ databases">
        <authorList>
            <person name="Park J.-S."/>
        </authorList>
    </citation>
    <scope>NUCLEOTIDE SEQUENCE [LARGE SCALE GENOMIC DNA]</scope>
    <source>
        <strain evidence="15 16">2012CJ35-5</strain>
    </source>
</reference>
<dbReference type="InterPro" id="IPR004101">
    <property type="entry name" value="Mur_ligase_C"/>
</dbReference>
<gene>
    <name evidence="10 15" type="primary">murF</name>
    <name evidence="15" type="ORF">M3P19_00090</name>
</gene>
<protein>
    <recommendedName>
        <fullName evidence="10 11">UDP-N-acetylmuramoyl-tripeptide--D-alanyl-D-alanine ligase</fullName>
        <ecNumber evidence="10 11">6.3.2.10</ecNumber>
    </recommendedName>
    <alternativeName>
        <fullName evidence="10">D-alanyl-D-alanine-adding enzyme</fullName>
    </alternativeName>
</protein>
<evidence type="ECO:0000259" key="14">
    <source>
        <dbReference type="Pfam" id="PF08245"/>
    </source>
</evidence>
<dbReference type="InterPro" id="IPR051046">
    <property type="entry name" value="MurCDEF_CellWall_CoF430Synth"/>
</dbReference>
<comment type="subcellular location">
    <subcellularLocation>
        <location evidence="10 11">Cytoplasm</location>
    </subcellularLocation>
</comment>
<evidence type="ECO:0000256" key="10">
    <source>
        <dbReference type="HAMAP-Rule" id="MF_02019"/>
    </source>
</evidence>
<dbReference type="RefSeq" id="WP_249655575.1">
    <property type="nucleotide sequence ID" value="NZ_JAMFMA010000001.1"/>
</dbReference>
<evidence type="ECO:0000256" key="8">
    <source>
        <dbReference type="ARBA" id="ARBA00023306"/>
    </source>
</evidence>
<evidence type="ECO:0000256" key="2">
    <source>
        <dbReference type="ARBA" id="ARBA00022598"/>
    </source>
</evidence>
<dbReference type="Pfam" id="PF02875">
    <property type="entry name" value="Mur_ligase_C"/>
    <property type="match status" value="1"/>
</dbReference>
<dbReference type="GO" id="GO:0016874">
    <property type="term" value="F:ligase activity"/>
    <property type="evidence" value="ECO:0007669"/>
    <property type="project" value="UniProtKB-KW"/>
</dbReference>
<dbReference type="InterPro" id="IPR035911">
    <property type="entry name" value="MurE/MurF_N"/>
</dbReference>
<evidence type="ECO:0000313" key="15">
    <source>
        <dbReference type="EMBL" id="MCL6272381.1"/>
    </source>
</evidence>
<evidence type="ECO:0000256" key="6">
    <source>
        <dbReference type="ARBA" id="ARBA00022960"/>
    </source>
</evidence>
<dbReference type="InterPro" id="IPR036565">
    <property type="entry name" value="Mur-like_cat_sf"/>
</dbReference>
<name>A0ABT0PN23_9FLAO</name>
<accession>A0ABT0PN23</accession>
<organism evidence="15 16">
    <name type="scientific">Flagellimonas spongiicola</name>
    <dbReference type="NCBI Taxonomy" id="2942208"/>
    <lineage>
        <taxon>Bacteria</taxon>
        <taxon>Pseudomonadati</taxon>
        <taxon>Bacteroidota</taxon>
        <taxon>Flavobacteriia</taxon>
        <taxon>Flavobacteriales</taxon>
        <taxon>Flavobacteriaceae</taxon>
        <taxon>Flagellimonas</taxon>
    </lineage>
</organism>
<dbReference type="Gene3D" id="3.40.1190.10">
    <property type="entry name" value="Mur-like, catalytic domain"/>
    <property type="match status" value="1"/>
</dbReference>
<dbReference type="Gene3D" id="3.90.190.20">
    <property type="entry name" value="Mur ligase, C-terminal domain"/>
    <property type="match status" value="1"/>
</dbReference>
<dbReference type="Pfam" id="PF08245">
    <property type="entry name" value="Mur_ligase_M"/>
    <property type="match status" value="1"/>
</dbReference>
<keyword evidence="3 10" id="KW-0132">Cell division</keyword>
<dbReference type="SUPFAM" id="SSF63418">
    <property type="entry name" value="MurE/MurF N-terminal domain"/>
    <property type="match status" value="1"/>
</dbReference>
<dbReference type="Pfam" id="PF01225">
    <property type="entry name" value="Mur_ligase"/>
    <property type="match status" value="1"/>
</dbReference>
<evidence type="ECO:0000256" key="1">
    <source>
        <dbReference type="ARBA" id="ARBA00022490"/>
    </source>
</evidence>
<keyword evidence="8 10" id="KW-0131">Cell cycle</keyword>
<evidence type="ECO:0000256" key="3">
    <source>
        <dbReference type="ARBA" id="ARBA00022618"/>
    </source>
</evidence>
<keyword evidence="4 10" id="KW-0547">Nucleotide-binding</keyword>
<feature type="domain" description="Mur ligase C-terminal" evidence="13">
    <location>
        <begin position="299"/>
        <end position="380"/>
    </location>
</feature>
<dbReference type="PANTHER" id="PTHR43024:SF1">
    <property type="entry name" value="UDP-N-ACETYLMURAMOYL-TRIPEPTIDE--D-ALANYL-D-ALANINE LIGASE"/>
    <property type="match status" value="1"/>
</dbReference>
<dbReference type="HAMAP" id="MF_02019">
    <property type="entry name" value="MurF"/>
    <property type="match status" value="1"/>
</dbReference>
<keyword evidence="5 10" id="KW-0067">ATP-binding</keyword>
<dbReference type="EC" id="6.3.2.10" evidence="10 11"/>
<keyword evidence="2 10" id="KW-0436">Ligase</keyword>
<proteinExistence type="inferred from homology"/>
<evidence type="ECO:0000313" key="16">
    <source>
        <dbReference type="Proteomes" id="UP001203607"/>
    </source>
</evidence>
<comment type="function">
    <text evidence="10 11">Involved in cell wall formation. Catalyzes the final step in the synthesis of UDP-N-acetylmuramoyl-pentapeptide, the precursor of murein.</text>
</comment>
<evidence type="ECO:0000256" key="4">
    <source>
        <dbReference type="ARBA" id="ARBA00022741"/>
    </source>
</evidence>
<dbReference type="SUPFAM" id="SSF53244">
    <property type="entry name" value="MurD-like peptide ligases, peptide-binding domain"/>
    <property type="match status" value="1"/>
</dbReference>
<evidence type="ECO:0000256" key="11">
    <source>
        <dbReference type="RuleBase" id="RU004136"/>
    </source>
</evidence>
<dbReference type="InterPro" id="IPR036615">
    <property type="entry name" value="Mur_ligase_C_dom_sf"/>
</dbReference>
<dbReference type="Gene3D" id="3.40.1390.10">
    <property type="entry name" value="MurE/MurF, N-terminal domain"/>
    <property type="match status" value="1"/>
</dbReference>
<dbReference type="SUPFAM" id="SSF53623">
    <property type="entry name" value="MurD-like peptide ligases, catalytic domain"/>
    <property type="match status" value="1"/>
</dbReference>
<dbReference type="PANTHER" id="PTHR43024">
    <property type="entry name" value="UDP-N-ACETYLMURAMOYL-TRIPEPTIDE--D-ALANYL-D-ALANINE LIGASE"/>
    <property type="match status" value="1"/>
</dbReference>
<dbReference type="InterPro" id="IPR005863">
    <property type="entry name" value="UDP-N-AcMur_synth"/>
</dbReference>
<feature type="binding site" evidence="10">
    <location>
        <begin position="97"/>
        <end position="103"/>
    </location>
    <ligand>
        <name>ATP</name>
        <dbReference type="ChEBI" id="CHEBI:30616"/>
    </ligand>
</feature>
<keyword evidence="7 10" id="KW-0573">Peptidoglycan synthesis</keyword>
<dbReference type="Proteomes" id="UP001203607">
    <property type="component" value="Unassembled WGS sequence"/>
</dbReference>
<dbReference type="InterPro" id="IPR013221">
    <property type="entry name" value="Mur_ligase_cen"/>
</dbReference>
<comment type="similarity">
    <text evidence="10">Belongs to the MurCDEF family. MurF subfamily.</text>
</comment>
<keyword evidence="1 10" id="KW-0963">Cytoplasm</keyword>
<dbReference type="EMBL" id="JAMFMA010000001">
    <property type="protein sequence ID" value="MCL6272381.1"/>
    <property type="molecule type" value="Genomic_DNA"/>
</dbReference>
<evidence type="ECO:0000256" key="5">
    <source>
        <dbReference type="ARBA" id="ARBA00022840"/>
    </source>
</evidence>
<sequence length="424" mass="47320">MNLEQLHQLFLAHPTICTDTRKISKDCLFFALKGPNFNGNEFADRALENGAAYALVDEEKFNTSEKHILVEDVLTTLQKLSTYHRKQSKAKVVSLTGSNGKTTSKELIHSVLSQSYNTIATLGNLNNHIGVPLTLLSITNETEIAIVEMGANHQKEIDFLCGIAQPDYGYITNFGKAHLEGFGGIEGVIKGKSELYDHLIENNKHIFMNADDPIQLEKLGSYVKKIGYSTENPQYFNINYVDADPFVQFTFEGLKVKTQLIGRYNFTNCCAAVVIGKYFNVPTAKIKAALESYQPKNNRSQIIEKNGLEIILDAYNANPSSMKVAIENLKGMQSDFKTLILGDMFELGEDAKKEHQGIVDLATSLGFSNVFLVGENFSRTQTDFHQFDSYDSFESYLKGNVPRKGTVLIKGSRGMALERTLDLF</sequence>
<evidence type="ECO:0000256" key="7">
    <source>
        <dbReference type="ARBA" id="ARBA00022984"/>
    </source>
</evidence>
<evidence type="ECO:0000256" key="9">
    <source>
        <dbReference type="ARBA" id="ARBA00023316"/>
    </source>
</evidence>
<dbReference type="InterPro" id="IPR000713">
    <property type="entry name" value="Mur_ligase_N"/>
</dbReference>
<evidence type="ECO:0000259" key="12">
    <source>
        <dbReference type="Pfam" id="PF01225"/>
    </source>
</evidence>
<keyword evidence="16" id="KW-1185">Reference proteome</keyword>
<evidence type="ECO:0000259" key="13">
    <source>
        <dbReference type="Pfam" id="PF02875"/>
    </source>
</evidence>